<name>A0A518CK96_9PLAN</name>
<dbReference type="Proteomes" id="UP000317178">
    <property type="component" value="Chromosome"/>
</dbReference>
<sequence>MLFKSNSLIGSLIHSTAVLTFVLLTFSPALMLGKESRSKCELERNKLATEEARQDKPKVLIRPWGIYIGMPVDDFQKAFPKNFEPMVVFNSISEHWLFEIKHEDDVYKLEVGFTTPKNTSKVAMIRKVAMIKIELVGE</sequence>
<evidence type="ECO:0000313" key="2">
    <source>
        <dbReference type="EMBL" id="QDU79649.1"/>
    </source>
</evidence>
<proteinExistence type="predicted"/>
<evidence type="ECO:0000313" key="3">
    <source>
        <dbReference type="Proteomes" id="UP000317178"/>
    </source>
</evidence>
<gene>
    <name evidence="2" type="ORF">Pla110_13600</name>
</gene>
<organism evidence="2 3">
    <name type="scientific">Polystyrenella longa</name>
    <dbReference type="NCBI Taxonomy" id="2528007"/>
    <lineage>
        <taxon>Bacteria</taxon>
        <taxon>Pseudomonadati</taxon>
        <taxon>Planctomycetota</taxon>
        <taxon>Planctomycetia</taxon>
        <taxon>Planctomycetales</taxon>
        <taxon>Planctomycetaceae</taxon>
        <taxon>Polystyrenella</taxon>
    </lineage>
</organism>
<reference evidence="2 3" key="1">
    <citation type="submission" date="2019-02" db="EMBL/GenBank/DDBJ databases">
        <title>Deep-cultivation of Planctomycetes and their phenomic and genomic characterization uncovers novel biology.</title>
        <authorList>
            <person name="Wiegand S."/>
            <person name="Jogler M."/>
            <person name="Boedeker C."/>
            <person name="Pinto D."/>
            <person name="Vollmers J."/>
            <person name="Rivas-Marin E."/>
            <person name="Kohn T."/>
            <person name="Peeters S.H."/>
            <person name="Heuer A."/>
            <person name="Rast P."/>
            <person name="Oberbeckmann S."/>
            <person name="Bunk B."/>
            <person name="Jeske O."/>
            <person name="Meyerdierks A."/>
            <person name="Storesund J.E."/>
            <person name="Kallscheuer N."/>
            <person name="Luecker S."/>
            <person name="Lage O.M."/>
            <person name="Pohl T."/>
            <person name="Merkel B.J."/>
            <person name="Hornburger P."/>
            <person name="Mueller R.-W."/>
            <person name="Bruemmer F."/>
            <person name="Labrenz M."/>
            <person name="Spormann A.M."/>
            <person name="Op den Camp H."/>
            <person name="Overmann J."/>
            <person name="Amann R."/>
            <person name="Jetten M.S.M."/>
            <person name="Mascher T."/>
            <person name="Medema M.H."/>
            <person name="Devos D.P."/>
            <person name="Kaster A.-K."/>
            <person name="Ovreas L."/>
            <person name="Rohde M."/>
            <person name="Galperin M.Y."/>
            <person name="Jogler C."/>
        </authorList>
    </citation>
    <scope>NUCLEOTIDE SEQUENCE [LARGE SCALE GENOMIC DNA]</scope>
    <source>
        <strain evidence="2 3">Pla110</strain>
    </source>
</reference>
<keyword evidence="1" id="KW-0812">Transmembrane</keyword>
<evidence type="ECO:0000256" key="1">
    <source>
        <dbReference type="SAM" id="Phobius"/>
    </source>
</evidence>
<keyword evidence="1" id="KW-0472">Membrane</keyword>
<dbReference type="EMBL" id="CP036281">
    <property type="protein sequence ID" value="QDU79649.1"/>
    <property type="molecule type" value="Genomic_DNA"/>
</dbReference>
<dbReference type="AlphaFoldDB" id="A0A518CK96"/>
<dbReference type="RefSeq" id="WP_144994421.1">
    <property type="nucleotide sequence ID" value="NZ_CP036281.1"/>
</dbReference>
<protein>
    <submittedName>
        <fullName evidence="2">Uncharacterized protein</fullName>
    </submittedName>
</protein>
<dbReference type="KEGG" id="plon:Pla110_13600"/>
<keyword evidence="3" id="KW-1185">Reference proteome</keyword>
<feature type="transmembrane region" description="Helical" evidence="1">
    <location>
        <begin position="12"/>
        <end position="32"/>
    </location>
</feature>
<accession>A0A518CK96</accession>
<keyword evidence="1" id="KW-1133">Transmembrane helix</keyword>